<dbReference type="GO" id="GO:0016491">
    <property type="term" value="F:oxidoreductase activity"/>
    <property type="evidence" value="ECO:0007669"/>
    <property type="project" value="UniProtKB-KW"/>
</dbReference>
<proteinExistence type="inferred from homology"/>
<comment type="caution">
    <text evidence="9">The sequence shown here is derived from an EMBL/GenBank/DDBJ whole genome shotgun (WGS) entry which is preliminary data.</text>
</comment>
<feature type="signal peptide" evidence="7">
    <location>
        <begin position="1"/>
        <end position="22"/>
    </location>
</feature>
<feature type="domain" description="FAD-binding PCMH-type" evidence="8">
    <location>
        <begin position="180"/>
        <end position="359"/>
    </location>
</feature>
<evidence type="ECO:0000256" key="6">
    <source>
        <dbReference type="SAM" id="Phobius"/>
    </source>
</evidence>
<dbReference type="InterPro" id="IPR036318">
    <property type="entry name" value="FAD-bd_PCMH-like_sf"/>
</dbReference>
<dbReference type="NCBIfam" id="TIGR00152">
    <property type="entry name" value="dephospho-CoA kinase"/>
    <property type="match status" value="1"/>
</dbReference>
<dbReference type="InterPro" id="IPR016169">
    <property type="entry name" value="FAD-bd_PCMH_sub2"/>
</dbReference>
<keyword evidence="6" id="KW-0472">Membrane</keyword>
<comment type="similarity">
    <text evidence="1">Belongs to the oxygen-dependent FAD-linked oxidoreductase family.</text>
</comment>
<dbReference type="OrthoDB" id="9983560at2759"/>
<dbReference type="SUPFAM" id="SSF52540">
    <property type="entry name" value="P-loop containing nucleoside triphosphate hydrolases"/>
    <property type="match status" value="1"/>
</dbReference>
<dbReference type="RefSeq" id="XP_037190254.1">
    <property type="nucleotide sequence ID" value="XM_037338191.1"/>
</dbReference>
<dbReference type="InterPro" id="IPR012951">
    <property type="entry name" value="BBE"/>
</dbReference>
<evidence type="ECO:0000256" key="7">
    <source>
        <dbReference type="SAM" id="SignalP"/>
    </source>
</evidence>
<gene>
    <name evidence="9" type="ORF">Bfra_007823</name>
</gene>
<dbReference type="GO" id="GO:0005524">
    <property type="term" value="F:ATP binding"/>
    <property type="evidence" value="ECO:0007669"/>
    <property type="project" value="UniProtKB-KW"/>
</dbReference>
<dbReference type="GO" id="GO:0004140">
    <property type="term" value="F:dephospho-CoA kinase activity"/>
    <property type="evidence" value="ECO:0007669"/>
    <property type="project" value="InterPro"/>
</dbReference>
<dbReference type="InterPro" id="IPR050432">
    <property type="entry name" value="FAD-linked_Oxidoreductases_BP"/>
</dbReference>
<dbReference type="HAMAP" id="MF_00376">
    <property type="entry name" value="Dephospho_CoA_kinase"/>
    <property type="match status" value="1"/>
</dbReference>
<evidence type="ECO:0000256" key="1">
    <source>
        <dbReference type="ARBA" id="ARBA00005466"/>
    </source>
</evidence>
<evidence type="ECO:0000256" key="5">
    <source>
        <dbReference type="SAM" id="MobiDB-lite"/>
    </source>
</evidence>
<dbReference type="InterPro" id="IPR016166">
    <property type="entry name" value="FAD-bd_PCMH"/>
</dbReference>
<dbReference type="GeneID" id="59261883"/>
<dbReference type="CDD" id="cd02022">
    <property type="entry name" value="DPCK"/>
    <property type="match status" value="1"/>
</dbReference>
<dbReference type="AlphaFoldDB" id="A0A8H6EGD7"/>
<protein>
    <submittedName>
        <fullName evidence="9">Putative fad binding domain protein</fullName>
    </submittedName>
</protein>
<dbReference type="SUPFAM" id="SSF56176">
    <property type="entry name" value="FAD-binding/transporter-associated domain-like"/>
    <property type="match status" value="1"/>
</dbReference>
<organism evidence="9 10">
    <name type="scientific">Botrytis fragariae</name>
    <dbReference type="NCBI Taxonomy" id="1964551"/>
    <lineage>
        <taxon>Eukaryota</taxon>
        <taxon>Fungi</taxon>
        <taxon>Dikarya</taxon>
        <taxon>Ascomycota</taxon>
        <taxon>Pezizomycotina</taxon>
        <taxon>Leotiomycetes</taxon>
        <taxon>Helotiales</taxon>
        <taxon>Sclerotiniaceae</taxon>
        <taxon>Botrytis</taxon>
    </lineage>
</organism>
<dbReference type="Proteomes" id="UP000531561">
    <property type="component" value="Unassembled WGS sequence"/>
</dbReference>
<keyword evidence="10" id="KW-1185">Reference proteome</keyword>
<sequence length="918" mass="100201">MAVSSVARWALASLLAVPIVQGLATEIVVNGTYYSVNSSTLAPASALVDGKVQLTDAIVTNLTDIGLSNAELFEFDNSSSDLSKRTYSCKVYPGDAAWPATLVWDIFDILAGGALISTVPLAAPCYADWPHHENTAECLYITDDWTNSSIHASDPTSIMWPLYQGRTCMPTNDTSASCTLGGYPVYALNVSHVAQVQLAVNFARNANLRLVVKNTGHDFNGKSSGAGALSIWTHNLKDLEYIPNYSTSYYTGKAVKMGAGIQAFEIYEFAQANGVTAVGGEGRTVGVAGGYVAGGGHSPLSSIYGMAADQVLEMEVVTPDGRFVTASATENTDLYWALRGGGGSTFGVVTSVTSKVYPVLSSTVMKFSFEVGGNITADVFWAGVRTYFDHFVEHAEKGIYSYFAILATGTDAWSFGMQPLFAPNYTAAELETLVAPWFAELNDLGISINPSIKEYTEFYDAWWDNFPLKVVGTVNIKTGSRLFPKSNFQNETITDTTFYAIKESILAGGSFLAFNIQAADNAGKDNSVNPAWRDTCLHAIMANIWAADADDAAIALASEVLTYNWIQLWRNVSPDGGAYMSEADILEPNFQQAFYGTNYDRLYSLKQKYDPKGLFYAPTAVGSEDWYITDQLTGLPTQNGRLCPSTCNMLLIGLTGSIATGKSTVSSILSQAPYSLPIIDADLLARKVVEPGTPGYDKIVAHFSPTTPDLLLPPSPDHDNANGAPLNRPALGRRVFGDSEERKRDRAVLNGIVHPAVRKEMYKQLLGYYLKGCWAVVLDVPLLFESGIDVICGTVLVVAVRDPKIQMQRLRDRDSHLTEEDAENRVKSQGDVREKAKRCQARGDGHGLVVWNDEGKDELKIELQKVMESLQGKSPRWWAWLLLLCPPFAGLAGIWNYWRNLTINKEWKRGELQAKAKL</sequence>
<dbReference type="Gene3D" id="3.30.465.10">
    <property type="match status" value="2"/>
</dbReference>
<evidence type="ECO:0000256" key="2">
    <source>
        <dbReference type="ARBA" id="ARBA00022741"/>
    </source>
</evidence>
<evidence type="ECO:0000256" key="4">
    <source>
        <dbReference type="ARBA" id="ARBA00023002"/>
    </source>
</evidence>
<accession>A0A8H6EGD7</accession>
<feature type="transmembrane region" description="Helical" evidence="6">
    <location>
        <begin position="877"/>
        <end position="898"/>
    </location>
</feature>
<evidence type="ECO:0000313" key="10">
    <source>
        <dbReference type="Proteomes" id="UP000531561"/>
    </source>
</evidence>
<name>A0A8H6EGD7_9HELO</name>
<reference evidence="9 10" key="1">
    <citation type="journal article" date="2020" name="Phytopathology">
        <title>A high-quality genome resource of Botrytis fragariae, a new and rapidly spreading fungal pathogen causing strawberry gray mold in the U.S.A.</title>
        <authorList>
            <person name="Wu Y."/>
            <person name="Saski C.A."/>
            <person name="Schnabel G."/>
            <person name="Xiao S."/>
            <person name="Hu M."/>
        </authorList>
    </citation>
    <scope>NUCLEOTIDE SEQUENCE [LARGE SCALE GENOMIC DNA]</scope>
    <source>
        <strain evidence="9 10">BVB16</strain>
    </source>
</reference>
<evidence type="ECO:0000259" key="8">
    <source>
        <dbReference type="PROSITE" id="PS51387"/>
    </source>
</evidence>
<keyword evidence="4" id="KW-0560">Oxidoreductase</keyword>
<dbReference type="GO" id="GO:0015937">
    <property type="term" value="P:coenzyme A biosynthetic process"/>
    <property type="evidence" value="ECO:0007669"/>
    <property type="project" value="InterPro"/>
</dbReference>
<keyword evidence="6" id="KW-1133">Transmembrane helix</keyword>
<dbReference type="Pfam" id="PF08031">
    <property type="entry name" value="BBE"/>
    <property type="match status" value="1"/>
</dbReference>
<keyword evidence="6" id="KW-0812">Transmembrane</keyword>
<dbReference type="PROSITE" id="PS51387">
    <property type="entry name" value="FAD_PCMH"/>
    <property type="match status" value="1"/>
</dbReference>
<evidence type="ECO:0000256" key="3">
    <source>
        <dbReference type="ARBA" id="ARBA00022840"/>
    </source>
</evidence>
<dbReference type="Pfam" id="PF01121">
    <property type="entry name" value="CoaE"/>
    <property type="match status" value="1"/>
</dbReference>
<evidence type="ECO:0000313" key="9">
    <source>
        <dbReference type="EMBL" id="KAF5871307.1"/>
    </source>
</evidence>
<feature type="chain" id="PRO_5034491610" evidence="7">
    <location>
        <begin position="23"/>
        <end position="918"/>
    </location>
</feature>
<feature type="region of interest" description="Disordered" evidence="5">
    <location>
        <begin position="715"/>
        <end position="739"/>
    </location>
</feature>
<keyword evidence="7" id="KW-0732">Signal</keyword>
<dbReference type="InterPro" id="IPR001977">
    <property type="entry name" value="Depp_CoAkinase"/>
</dbReference>
<dbReference type="InterPro" id="IPR027417">
    <property type="entry name" value="P-loop_NTPase"/>
</dbReference>
<dbReference type="Gene3D" id="3.40.50.300">
    <property type="entry name" value="P-loop containing nucleotide triphosphate hydrolases"/>
    <property type="match status" value="1"/>
</dbReference>
<dbReference type="EMBL" id="JABFCT010000012">
    <property type="protein sequence ID" value="KAF5871307.1"/>
    <property type="molecule type" value="Genomic_DNA"/>
</dbReference>
<dbReference type="InterPro" id="IPR006094">
    <property type="entry name" value="Oxid_FAD_bind_N"/>
</dbReference>
<dbReference type="FunFam" id="3.40.50.300:FF:001227">
    <property type="entry name" value="Dephospho-CoA kinase CAB5"/>
    <property type="match status" value="1"/>
</dbReference>
<dbReference type="PANTHER" id="PTHR13878">
    <property type="entry name" value="GULONOLACTONE OXIDASE"/>
    <property type="match status" value="1"/>
</dbReference>
<dbReference type="PANTHER" id="PTHR13878:SF91">
    <property type="entry name" value="FAD BINDING DOMAIN PROTEIN (AFU_ORTHOLOGUE AFUA_6G12070)-RELATED"/>
    <property type="match status" value="1"/>
</dbReference>
<keyword evidence="3" id="KW-0067">ATP-binding</keyword>
<keyword evidence="2" id="KW-0547">Nucleotide-binding</keyword>
<dbReference type="GO" id="GO:0071949">
    <property type="term" value="F:FAD binding"/>
    <property type="evidence" value="ECO:0007669"/>
    <property type="project" value="InterPro"/>
</dbReference>
<dbReference type="Pfam" id="PF01565">
    <property type="entry name" value="FAD_binding_4"/>
    <property type="match status" value="1"/>
</dbReference>
<dbReference type="PROSITE" id="PS51219">
    <property type="entry name" value="DPCK"/>
    <property type="match status" value="1"/>
</dbReference>